<dbReference type="InterPro" id="IPR011146">
    <property type="entry name" value="HIT-like"/>
</dbReference>
<dbReference type="Pfam" id="PF01230">
    <property type="entry name" value="HIT"/>
    <property type="match status" value="1"/>
</dbReference>
<dbReference type="EMBL" id="LN794158">
    <property type="protein sequence ID" value="CEN56753.1"/>
    <property type="molecule type" value="Genomic_DNA"/>
</dbReference>
<evidence type="ECO:0000313" key="3">
    <source>
        <dbReference type="EMBL" id="CEN56753.1"/>
    </source>
</evidence>
<dbReference type="OrthoDB" id="9799145at2"/>
<dbReference type="AlphaFoldDB" id="A0A0B7J1Y1"/>
<evidence type="ECO:0000256" key="1">
    <source>
        <dbReference type="PROSITE-ProRule" id="PRU00464"/>
    </source>
</evidence>
<feature type="domain" description="HIT" evidence="2">
    <location>
        <begin position="1"/>
        <end position="104"/>
    </location>
</feature>
<evidence type="ECO:0000259" key="2">
    <source>
        <dbReference type="PROSITE" id="PS51084"/>
    </source>
</evidence>
<sequence length="137" mass="15781">MSNSCVFCHSVGGELLWQDDLCRVVLVDDPHYVGFCRVILNKHIKEMTDLIEAERIKVMQTTFVVEQVLRDVLQPTKINLASLGNKTPHIHWHVIPRFETDAHFPETVWSKEVRQVEKPNIQDLALTLQAKLAEALR</sequence>
<dbReference type="STRING" id="1581680.BN1209_1716"/>
<feature type="short sequence motif" description="Histidine triad motif" evidence="1">
    <location>
        <begin position="89"/>
        <end position="93"/>
    </location>
</feature>
<dbReference type="GO" id="GO:0003824">
    <property type="term" value="F:catalytic activity"/>
    <property type="evidence" value="ECO:0007669"/>
    <property type="project" value="InterPro"/>
</dbReference>
<organism evidence="3 4">
    <name type="scientific">Candidatus Methylopumilus turicensis</name>
    <dbReference type="NCBI Taxonomy" id="1581680"/>
    <lineage>
        <taxon>Bacteria</taxon>
        <taxon>Pseudomonadati</taxon>
        <taxon>Pseudomonadota</taxon>
        <taxon>Betaproteobacteria</taxon>
        <taxon>Nitrosomonadales</taxon>
        <taxon>Methylophilaceae</taxon>
        <taxon>Candidatus Methylopumilus</taxon>
    </lineage>
</organism>
<dbReference type="Proteomes" id="UP000056322">
    <property type="component" value="Chromosome 1"/>
</dbReference>
<dbReference type="PROSITE" id="PS51084">
    <property type="entry name" value="HIT_2"/>
    <property type="match status" value="1"/>
</dbReference>
<dbReference type="Gene3D" id="3.30.428.10">
    <property type="entry name" value="HIT-like"/>
    <property type="match status" value="1"/>
</dbReference>
<protein>
    <submittedName>
        <fullName evidence="3">Histidine triad (HIT) protein</fullName>
    </submittedName>
</protein>
<dbReference type="PANTHER" id="PTHR42997">
    <property type="entry name" value="HIT FAMILY HYDROLASE"/>
    <property type="match status" value="1"/>
</dbReference>
<evidence type="ECO:0000313" key="4">
    <source>
        <dbReference type="Proteomes" id="UP000056322"/>
    </source>
</evidence>
<gene>
    <name evidence="3" type="ORF">BN1209_1716</name>
</gene>
<dbReference type="SUPFAM" id="SSF54197">
    <property type="entry name" value="HIT-like"/>
    <property type="match status" value="1"/>
</dbReference>
<dbReference type="HOGENOM" id="CLU_123330_2_0_4"/>
<dbReference type="KEGG" id="mbac:BN1209_1716"/>
<name>A0A0B7J1Y1_9PROT</name>
<keyword evidence="4" id="KW-1185">Reference proteome</keyword>
<dbReference type="InterPro" id="IPR052908">
    <property type="entry name" value="AP-4-A_phosphorylase"/>
</dbReference>
<dbReference type="PIRSF" id="PIRSF000714">
    <property type="entry name" value="HIT"/>
    <property type="match status" value="1"/>
</dbReference>
<proteinExistence type="predicted"/>
<accession>A0A0B7J1Y1</accession>
<dbReference type="RefSeq" id="WP_045751789.1">
    <property type="nucleotide sequence ID" value="NZ_LN794158.1"/>
</dbReference>
<dbReference type="InterPro" id="IPR026026">
    <property type="entry name" value="HIT_Hint"/>
</dbReference>
<dbReference type="InterPro" id="IPR036265">
    <property type="entry name" value="HIT-like_sf"/>
</dbReference>
<dbReference type="PANTHER" id="PTHR42997:SF1">
    <property type="entry name" value="AP-4-A PHOSPHORYLASE"/>
    <property type="match status" value="1"/>
</dbReference>
<reference evidence="4" key="1">
    <citation type="submission" date="2014-12" db="EMBL/GenBank/DDBJ databases">
        <authorList>
            <person name="Salcher M.M."/>
        </authorList>
    </citation>
    <scope>NUCLEOTIDE SEQUENCE [LARGE SCALE GENOMIC DNA]</scope>
    <source>
        <strain evidence="4">MMS-10A-171</strain>
    </source>
</reference>